<name>A0A923E727_CLOTT</name>
<keyword evidence="2" id="KW-1185">Reference proteome</keyword>
<sequence>MNEQSVRCCESESHPTAAVCAYNKNCNILIVPDDVFGGFGSASKGEDGDDNKEASNLNKEELLKSIKGLIDGDGNMEVESKAVGEARIRNVNLNLIITL</sequence>
<dbReference type="Proteomes" id="UP000563151">
    <property type="component" value="Unassembled WGS sequence"/>
</dbReference>
<dbReference type="RefSeq" id="WP_051593193.1">
    <property type="nucleotide sequence ID" value="NZ_JAAZWO010000001.1"/>
</dbReference>
<evidence type="ECO:0000313" key="2">
    <source>
        <dbReference type="Proteomes" id="UP000563151"/>
    </source>
</evidence>
<reference evidence="1 2" key="1">
    <citation type="submission" date="2020-04" db="EMBL/GenBank/DDBJ databases">
        <title>Genomic insights into acetone-butanol-ethanol (ABE) fermentation by sequencing solventogenic clostridia strains.</title>
        <authorList>
            <person name="Brown S."/>
        </authorList>
    </citation>
    <scope>NUCLEOTIDE SEQUENCE [LARGE SCALE GENOMIC DNA]</scope>
    <source>
        <strain evidence="1 2">DJ011</strain>
    </source>
</reference>
<gene>
    <name evidence="1" type="ORF">HGG79_00755</name>
</gene>
<dbReference type="AlphaFoldDB" id="A0A923E727"/>
<dbReference type="EMBL" id="JAAZWO010000001">
    <property type="protein sequence ID" value="MBC2396306.1"/>
    <property type="molecule type" value="Genomic_DNA"/>
</dbReference>
<proteinExistence type="predicted"/>
<protein>
    <submittedName>
        <fullName evidence="1">Uncharacterized protein</fullName>
    </submittedName>
</protein>
<comment type="caution">
    <text evidence="1">The sequence shown here is derived from an EMBL/GenBank/DDBJ whole genome shotgun (WGS) entry which is preliminary data.</text>
</comment>
<organism evidence="1 2">
    <name type="scientific">Clostridium tetanomorphum</name>
    <dbReference type="NCBI Taxonomy" id="1553"/>
    <lineage>
        <taxon>Bacteria</taxon>
        <taxon>Bacillati</taxon>
        <taxon>Bacillota</taxon>
        <taxon>Clostridia</taxon>
        <taxon>Eubacteriales</taxon>
        <taxon>Clostridiaceae</taxon>
        <taxon>Clostridium</taxon>
    </lineage>
</organism>
<accession>A0A923E727</accession>
<evidence type="ECO:0000313" key="1">
    <source>
        <dbReference type="EMBL" id="MBC2396306.1"/>
    </source>
</evidence>